<dbReference type="PANTHER" id="PTHR43755">
    <property type="match status" value="1"/>
</dbReference>
<dbReference type="AlphaFoldDB" id="A0A2T2WEF7"/>
<dbReference type="GO" id="GO:0016491">
    <property type="term" value="F:oxidoreductase activity"/>
    <property type="evidence" value="ECO:0007669"/>
    <property type="project" value="InterPro"/>
</dbReference>
<dbReference type="PANTHER" id="PTHR43755:SF1">
    <property type="entry name" value="FAD-DEPENDENT PYRIDINE NUCLEOTIDE-DISULPHIDE OXIDOREDUCTASE"/>
    <property type="match status" value="1"/>
</dbReference>
<dbReference type="SUPFAM" id="SSF51905">
    <property type="entry name" value="FAD/NAD(P)-binding domain"/>
    <property type="match status" value="2"/>
</dbReference>
<name>A0A2T2WEF7_9FIRM</name>
<feature type="domain" description="FAD/NAD(P)-binding" evidence="1">
    <location>
        <begin position="187"/>
        <end position="305"/>
    </location>
</feature>
<evidence type="ECO:0000313" key="2">
    <source>
        <dbReference type="EMBL" id="PSR20627.1"/>
    </source>
</evidence>
<dbReference type="InterPro" id="IPR052541">
    <property type="entry name" value="SQRD"/>
</dbReference>
<organism evidence="2 3">
    <name type="scientific">Sulfobacillus acidophilus</name>
    <dbReference type="NCBI Taxonomy" id="53633"/>
    <lineage>
        <taxon>Bacteria</taxon>
        <taxon>Bacillati</taxon>
        <taxon>Bacillota</taxon>
        <taxon>Clostridia</taxon>
        <taxon>Eubacteriales</taxon>
        <taxon>Clostridiales Family XVII. Incertae Sedis</taxon>
        <taxon>Sulfobacillus</taxon>
    </lineage>
</organism>
<dbReference type="Proteomes" id="UP000241848">
    <property type="component" value="Unassembled WGS sequence"/>
</dbReference>
<protein>
    <submittedName>
        <fullName evidence="2">Pyridine nucleotide-disulfide oxidoreductase</fullName>
    </submittedName>
</protein>
<dbReference type="Gene3D" id="3.50.50.100">
    <property type="match status" value="1"/>
</dbReference>
<feature type="domain" description="FAD/NAD(P)-binding" evidence="1">
    <location>
        <begin position="9"/>
        <end position="142"/>
    </location>
</feature>
<comment type="caution">
    <text evidence="2">The sequence shown here is derived from an EMBL/GenBank/DDBJ whole genome shotgun (WGS) entry which is preliminary data.</text>
</comment>
<sequence length="389" mass="42332">MLGGVKMARILIAGAGVGGLSTAHRLRRLLPRTEEIVVFDQSPVHTFWPSLLWLMTGTRQAPDVVRPLAQLREAGIRVVQSPITAIVPAEKTLVTADQSWSGDALVIALGADVDSGAIPGLAEVPGNFYTVAGAQAVWQQLHDIEQGRIIVLISRVPFKCPAAPYEAAMLIDGALRKRRRRDAFEIEVWAAEAAPMAVAGPAVSQAVVDALAHRDIRYHPNHTVDRVDYAARQLIFKERQDSVPYDLLAYVPPHCVPPVVTAAGLAPLGGWVAVDRHTLETVYPNVFAIGDVTGIPLALGKPLPKAGVFAYRQGEVVAETIAARLLGRPSAETFDGQGECFIEMGQGVAGFARGNFYAEPTPTIRAYRSGRHWHAGKVAFERQWWARWW</sequence>
<reference evidence="2 3" key="1">
    <citation type="journal article" date="2014" name="BMC Genomics">
        <title>Comparison of environmental and isolate Sulfobacillus genomes reveals diverse carbon, sulfur, nitrogen, and hydrogen metabolisms.</title>
        <authorList>
            <person name="Justice N.B."/>
            <person name="Norman A."/>
            <person name="Brown C.T."/>
            <person name="Singh A."/>
            <person name="Thomas B.C."/>
            <person name="Banfield J.F."/>
        </authorList>
    </citation>
    <scope>NUCLEOTIDE SEQUENCE [LARGE SCALE GENOMIC DNA]</scope>
    <source>
        <strain evidence="2">AMDSBA3</strain>
    </source>
</reference>
<dbReference type="InterPro" id="IPR023753">
    <property type="entry name" value="FAD/NAD-binding_dom"/>
</dbReference>
<gene>
    <name evidence="2" type="ORF">C7B45_14020</name>
</gene>
<dbReference type="InterPro" id="IPR036188">
    <property type="entry name" value="FAD/NAD-bd_sf"/>
</dbReference>
<dbReference type="EMBL" id="PXYV01000055">
    <property type="protein sequence ID" value="PSR20627.1"/>
    <property type="molecule type" value="Genomic_DNA"/>
</dbReference>
<evidence type="ECO:0000259" key="1">
    <source>
        <dbReference type="Pfam" id="PF07992"/>
    </source>
</evidence>
<dbReference type="Pfam" id="PF07992">
    <property type="entry name" value="Pyr_redox_2"/>
    <property type="match status" value="2"/>
</dbReference>
<dbReference type="PRINTS" id="PR00368">
    <property type="entry name" value="FADPNR"/>
</dbReference>
<proteinExistence type="predicted"/>
<accession>A0A2T2WEF7</accession>
<evidence type="ECO:0000313" key="3">
    <source>
        <dbReference type="Proteomes" id="UP000241848"/>
    </source>
</evidence>